<keyword evidence="2" id="KW-0378">Hydrolase</keyword>
<dbReference type="InterPro" id="IPR000868">
    <property type="entry name" value="Isochorismatase-like_dom"/>
</dbReference>
<reference evidence="4" key="1">
    <citation type="journal article" date="2021" name="Nat. Commun.">
        <title>Genetic determinants of endophytism in the Arabidopsis root mycobiome.</title>
        <authorList>
            <person name="Mesny F."/>
            <person name="Miyauchi S."/>
            <person name="Thiergart T."/>
            <person name="Pickel B."/>
            <person name="Atanasova L."/>
            <person name="Karlsson M."/>
            <person name="Huettel B."/>
            <person name="Barry K.W."/>
            <person name="Haridas S."/>
            <person name="Chen C."/>
            <person name="Bauer D."/>
            <person name="Andreopoulos W."/>
            <person name="Pangilinan J."/>
            <person name="LaButti K."/>
            <person name="Riley R."/>
            <person name="Lipzen A."/>
            <person name="Clum A."/>
            <person name="Drula E."/>
            <person name="Henrissat B."/>
            <person name="Kohler A."/>
            <person name="Grigoriev I.V."/>
            <person name="Martin F.M."/>
            <person name="Hacquard S."/>
        </authorList>
    </citation>
    <scope>NUCLEOTIDE SEQUENCE</scope>
    <source>
        <strain evidence="4">MPI-SDFR-AT-0120</strain>
    </source>
</reference>
<dbReference type="InterPro" id="IPR036380">
    <property type="entry name" value="Isochorismatase-like_sf"/>
</dbReference>
<evidence type="ECO:0000256" key="2">
    <source>
        <dbReference type="ARBA" id="ARBA00022801"/>
    </source>
</evidence>
<proteinExistence type="inferred from homology"/>
<evidence type="ECO:0000313" key="5">
    <source>
        <dbReference type="Proteomes" id="UP000813461"/>
    </source>
</evidence>
<comment type="similarity">
    <text evidence="1">Belongs to the isochorismatase family.</text>
</comment>
<dbReference type="SUPFAM" id="SSF52499">
    <property type="entry name" value="Isochorismatase-like hydrolases"/>
    <property type="match status" value="1"/>
</dbReference>
<dbReference type="OrthoDB" id="167809at2759"/>
<dbReference type="PANTHER" id="PTHR43540:SF16">
    <property type="entry name" value="ISOCHORISMATASE-LIKE DOMAIN-CONTAINING PROTEIN"/>
    <property type="match status" value="1"/>
</dbReference>
<evidence type="ECO:0000256" key="1">
    <source>
        <dbReference type="ARBA" id="ARBA00006336"/>
    </source>
</evidence>
<dbReference type="GO" id="GO:0016787">
    <property type="term" value="F:hydrolase activity"/>
    <property type="evidence" value="ECO:0007669"/>
    <property type="project" value="UniProtKB-KW"/>
</dbReference>
<keyword evidence="5" id="KW-1185">Reference proteome</keyword>
<dbReference type="EMBL" id="JAGMVJ010000025">
    <property type="protein sequence ID" value="KAH7071078.1"/>
    <property type="molecule type" value="Genomic_DNA"/>
</dbReference>
<dbReference type="CDD" id="cd00431">
    <property type="entry name" value="cysteine_hydrolases"/>
    <property type="match status" value="1"/>
</dbReference>
<feature type="domain" description="Isochorismatase-like" evidence="3">
    <location>
        <begin position="5"/>
        <end position="188"/>
    </location>
</feature>
<dbReference type="Gene3D" id="3.40.50.850">
    <property type="entry name" value="Isochorismatase-like"/>
    <property type="match status" value="1"/>
</dbReference>
<sequence>MSENTALVLIDVYNDFLHPNGKATAALAESLEKAQTIHNLKLALNTARHAKIPVYYSLHQQYHDGKYAGFRHWNDMLRSIESTRGFEESSFGAQIYEDLMPDAKLGDTIISKHWNQSSFQNTDLDWLLRQKDITHIVFAGLVANTCLETTARVANELGYKVTMLNDATAGWTTASMDAAVKYSWPAFAHEVPTTAQWAAQLEDQS</sequence>
<protein>
    <submittedName>
        <fullName evidence="4">Isochorismatase-like protein</fullName>
    </submittedName>
</protein>
<organism evidence="4 5">
    <name type="scientific">Paraphoma chrysanthemicola</name>
    <dbReference type="NCBI Taxonomy" id="798071"/>
    <lineage>
        <taxon>Eukaryota</taxon>
        <taxon>Fungi</taxon>
        <taxon>Dikarya</taxon>
        <taxon>Ascomycota</taxon>
        <taxon>Pezizomycotina</taxon>
        <taxon>Dothideomycetes</taxon>
        <taxon>Pleosporomycetidae</taxon>
        <taxon>Pleosporales</taxon>
        <taxon>Pleosporineae</taxon>
        <taxon>Phaeosphaeriaceae</taxon>
        <taxon>Paraphoma</taxon>
    </lineage>
</organism>
<accession>A0A8K0VSN8</accession>
<gene>
    <name evidence="4" type="ORF">FB567DRAFT_214404</name>
</gene>
<dbReference type="InterPro" id="IPR050272">
    <property type="entry name" value="Isochorismatase-like_hydrls"/>
</dbReference>
<dbReference type="PANTHER" id="PTHR43540">
    <property type="entry name" value="PEROXYUREIDOACRYLATE/UREIDOACRYLATE AMIDOHYDROLASE-RELATED"/>
    <property type="match status" value="1"/>
</dbReference>
<evidence type="ECO:0000313" key="4">
    <source>
        <dbReference type="EMBL" id="KAH7071078.1"/>
    </source>
</evidence>
<evidence type="ECO:0000259" key="3">
    <source>
        <dbReference type="Pfam" id="PF00857"/>
    </source>
</evidence>
<name>A0A8K0VSN8_9PLEO</name>
<comment type="caution">
    <text evidence="4">The sequence shown here is derived from an EMBL/GenBank/DDBJ whole genome shotgun (WGS) entry which is preliminary data.</text>
</comment>
<dbReference type="Pfam" id="PF00857">
    <property type="entry name" value="Isochorismatase"/>
    <property type="match status" value="1"/>
</dbReference>
<dbReference type="Proteomes" id="UP000813461">
    <property type="component" value="Unassembled WGS sequence"/>
</dbReference>
<dbReference type="AlphaFoldDB" id="A0A8K0VSN8"/>